<sequence>MADIFVHCLPSSETRNNTPLHLLPPLTLTWVCRYWRELCLSNPSLWTDVSLGHNEADPGVDANILDLFVSRSGQLPMSLRLNHEMNDNVEQYIKGMHALTDVALTCIHRWRRLEIHALDINFLERVLRALENGAAQLMFLSVSTRYIGFYGDGHVINLSRCPSLSTVCLLSPLVIPVTQTALLRNVTKLELRFCLSMEECLRWIDLCPTLERLVVRFFCTRTEPLVEELDDLVLISLEQARIGGHTSLRRLPQLSYLEIHNLTTDSDVGPIFDVLDVPALKALHVNMYNTVDAKPRWTHITDLVRRSDLQYGLEELTIVGTPMETDEIVSCLTLLPRIETLSLGKRHETELLLIALSILRPCYDSASAVVVDDVSFSERKIPLLCPKLKALDLANCSWTTECLAVMVSSRCLLEKSPDAPDENPVNDCDYSTTSLEKLFVEAESAPSAMQHPEIAKFLGRGIEVLQRTPDTLSSALYSPRVVFA</sequence>
<protein>
    <recommendedName>
        <fullName evidence="3">F-box domain-containing protein</fullName>
    </recommendedName>
</protein>
<name>A0A4S4KUN1_9AGAM</name>
<dbReference type="Proteomes" id="UP000308199">
    <property type="component" value="Unassembled WGS sequence"/>
</dbReference>
<accession>A0A4S4KUN1</accession>
<evidence type="ECO:0000313" key="1">
    <source>
        <dbReference type="EMBL" id="THH02466.1"/>
    </source>
</evidence>
<dbReference type="OrthoDB" id="2884925at2759"/>
<comment type="caution">
    <text evidence="1">The sequence shown here is derived from an EMBL/GenBank/DDBJ whole genome shotgun (WGS) entry which is preliminary data.</text>
</comment>
<dbReference type="AlphaFoldDB" id="A0A4S4KUN1"/>
<evidence type="ECO:0000313" key="2">
    <source>
        <dbReference type="Proteomes" id="UP000308199"/>
    </source>
</evidence>
<evidence type="ECO:0008006" key="3">
    <source>
        <dbReference type="Google" id="ProtNLM"/>
    </source>
</evidence>
<reference evidence="1 2" key="1">
    <citation type="submission" date="2019-02" db="EMBL/GenBank/DDBJ databases">
        <title>Genome sequencing of the rare red list fungi Phellinidium pouzarii.</title>
        <authorList>
            <person name="Buettner E."/>
            <person name="Kellner H."/>
        </authorList>
    </citation>
    <scope>NUCLEOTIDE SEQUENCE [LARGE SCALE GENOMIC DNA]</scope>
    <source>
        <strain evidence="1 2">DSM 108285</strain>
    </source>
</reference>
<dbReference type="SUPFAM" id="SSF52058">
    <property type="entry name" value="L domain-like"/>
    <property type="match status" value="1"/>
</dbReference>
<dbReference type="PANTHER" id="PTHR38926:SF5">
    <property type="entry name" value="F-BOX AND LEUCINE-RICH REPEAT PROTEIN 6"/>
    <property type="match status" value="1"/>
</dbReference>
<dbReference type="PANTHER" id="PTHR38926">
    <property type="entry name" value="F-BOX DOMAIN CONTAINING PROTEIN, EXPRESSED"/>
    <property type="match status" value="1"/>
</dbReference>
<gene>
    <name evidence="1" type="ORF">EW145_g6742</name>
</gene>
<keyword evidence="2" id="KW-1185">Reference proteome</keyword>
<dbReference type="EMBL" id="SGPK01000548">
    <property type="protein sequence ID" value="THH02466.1"/>
    <property type="molecule type" value="Genomic_DNA"/>
</dbReference>
<organism evidence="1 2">
    <name type="scientific">Phellinidium pouzarii</name>
    <dbReference type="NCBI Taxonomy" id="167371"/>
    <lineage>
        <taxon>Eukaryota</taxon>
        <taxon>Fungi</taxon>
        <taxon>Dikarya</taxon>
        <taxon>Basidiomycota</taxon>
        <taxon>Agaricomycotina</taxon>
        <taxon>Agaricomycetes</taxon>
        <taxon>Hymenochaetales</taxon>
        <taxon>Hymenochaetaceae</taxon>
        <taxon>Phellinidium</taxon>
    </lineage>
</organism>
<dbReference type="Gene3D" id="3.80.10.10">
    <property type="entry name" value="Ribonuclease Inhibitor"/>
    <property type="match status" value="1"/>
</dbReference>
<dbReference type="InterPro" id="IPR032675">
    <property type="entry name" value="LRR_dom_sf"/>
</dbReference>
<proteinExistence type="predicted"/>